<sequence length="72" mass="8139">MAVSAVTAVKVGFFFPGRETASPRGKVDQKLGSELPPASRHNIKPEWRGRCYSRNPRRVGHWSGFQSAWERL</sequence>
<name>A0ABV0ZZM0_9TELE</name>
<evidence type="ECO:0000313" key="3">
    <source>
        <dbReference type="Proteomes" id="UP001469553"/>
    </source>
</evidence>
<dbReference type="Proteomes" id="UP001469553">
    <property type="component" value="Unassembled WGS sequence"/>
</dbReference>
<keyword evidence="3" id="KW-1185">Reference proteome</keyword>
<proteinExistence type="predicted"/>
<organism evidence="2 3">
    <name type="scientific">Ameca splendens</name>
    <dbReference type="NCBI Taxonomy" id="208324"/>
    <lineage>
        <taxon>Eukaryota</taxon>
        <taxon>Metazoa</taxon>
        <taxon>Chordata</taxon>
        <taxon>Craniata</taxon>
        <taxon>Vertebrata</taxon>
        <taxon>Euteleostomi</taxon>
        <taxon>Actinopterygii</taxon>
        <taxon>Neopterygii</taxon>
        <taxon>Teleostei</taxon>
        <taxon>Neoteleostei</taxon>
        <taxon>Acanthomorphata</taxon>
        <taxon>Ovalentaria</taxon>
        <taxon>Atherinomorphae</taxon>
        <taxon>Cyprinodontiformes</taxon>
        <taxon>Goodeidae</taxon>
        <taxon>Ameca</taxon>
    </lineage>
</organism>
<evidence type="ECO:0000313" key="2">
    <source>
        <dbReference type="EMBL" id="MEQ2311000.1"/>
    </source>
</evidence>
<gene>
    <name evidence="2" type="ORF">AMECASPLE_015158</name>
</gene>
<dbReference type="EMBL" id="JAHRIP010076292">
    <property type="protein sequence ID" value="MEQ2311000.1"/>
    <property type="molecule type" value="Genomic_DNA"/>
</dbReference>
<accession>A0ABV0ZZM0</accession>
<feature type="region of interest" description="Disordered" evidence="1">
    <location>
        <begin position="21"/>
        <end position="41"/>
    </location>
</feature>
<reference evidence="2 3" key="1">
    <citation type="submission" date="2021-06" db="EMBL/GenBank/DDBJ databases">
        <authorList>
            <person name="Palmer J.M."/>
        </authorList>
    </citation>
    <scope>NUCLEOTIDE SEQUENCE [LARGE SCALE GENOMIC DNA]</scope>
    <source>
        <strain evidence="2 3">AS_MEX2019</strain>
        <tissue evidence="2">Muscle</tissue>
    </source>
</reference>
<evidence type="ECO:0000256" key="1">
    <source>
        <dbReference type="SAM" id="MobiDB-lite"/>
    </source>
</evidence>
<comment type="caution">
    <text evidence="2">The sequence shown here is derived from an EMBL/GenBank/DDBJ whole genome shotgun (WGS) entry which is preliminary data.</text>
</comment>
<protein>
    <submittedName>
        <fullName evidence="2">Uncharacterized protein</fullName>
    </submittedName>
</protein>